<proteinExistence type="predicted"/>
<dbReference type="EMBL" id="LR134238">
    <property type="protein sequence ID" value="VED09119.1"/>
    <property type="molecule type" value="Genomic_DNA"/>
</dbReference>
<dbReference type="EMBL" id="DABERK010000014">
    <property type="protein sequence ID" value="HAI5332696.1"/>
    <property type="molecule type" value="Genomic_DNA"/>
</dbReference>
<dbReference type="EMBL" id="LR134246">
    <property type="protein sequence ID" value="VED32269.1"/>
    <property type="molecule type" value="Genomic_DNA"/>
</dbReference>
<gene>
    <name evidence="2" type="ORF">DU321_16260</name>
    <name evidence="1" type="ORF">HJQ60_002691</name>
    <name evidence="4" type="ORF">NCTC9044_01668</name>
    <name evidence="3" type="ORF">NCTC9077_00290</name>
    <name evidence="5" type="ORF">NCTC9702_00246</name>
</gene>
<evidence type="ECO:0000313" key="6">
    <source>
        <dbReference type="Proteomes" id="UP000254495"/>
    </source>
</evidence>
<evidence type="ECO:0000313" key="2">
    <source>
        <dbReference type="EMBL" id="RRL45499.1"/>
    </source>
</evidence>
<evidence type="ECO:0000313" key="9">
    <source>
        <dbReference type="Proteomes" id="UP000277930"/>
    </source>
</evidence>
<reference evidence="7 9" key="4">
    <citation type="submission" date="2018-12" db="EMBL/GenBank/DDBJ databases">
        <authorList>
            <consortium name="Pathogen Informatics"/>
        </authorList>
    </citation>
    <scope>NUCLEOTIDE SEQUENCE [LARGE SCALE GENOMIC DNA]</scope>
    <source>
        <strain evidence="4 7">NCTC9044</strain>
        <strain evidence="5 9">NCTC9702</strain>
    </source>
</reference>
<reference evidence="2 8" key="3">
    <citation type="submission" date="2018-11" db="EMBL/GenBank/DDBJ databases">
        <title>E. coli isolates of the female bladder.</title>
        <authorList>
            <person name="Garretto A."/>
            <person name="Miller-Ensminger T."/>
            <person name="Wolfe A.J."/>
            <person name="Putonti C."/>
        </authorList>
    </citation>
    <scope>NUCLEOTIDE SEQUENCE [LARGE SCALE GENOMIC DNA]</scope>
    <source>
        <strain evidence="2 8">UMB1727</strain>
    </source>
</reference>
<dbReference type="Proteomes" id="UP000271797">
    <property type="component" value="Chromosome"/>
</dbReference>
<name>A0A0P7MTR7_ECOLX</name>
<organism evidence="1">
    <name type="scientific">Escherichia coli</name>
    <dbReference type="NCBI Taxonomy" id="562"/>
    <lineage>
        <taxon>Bacteria</taxon>
        <taxon>Pseudomonadati</taxon>
        <taxon>Pseudomonadota</taxon>
        <taxon>Gammaproteobacteria</taxon>
        <taxon>Enterobacterales</taxon>
        <taxon>Enterobacteriaceae</taxon>
        <taxon>Escherichia</taxon>
    </lineage>
</organism>
<sequence>MDFHLDILLPTRFAPEELDLQEVMVHWGGETFHRDPPVYAWCNHHLLQRCNLPITYGPPLDEHIDFNEYHVYNFNGSLVDDLEMAVNKGKDISTNPIIKFINNLVSKNYGGWVILSLDDEKIEVIKNISFQYSFLSLLVDGLKWERSHGVAILYNSHLI</sequence>
<dbReference type="Proteomes" id="UP000272662">
    <property type="component" value="Unassembled WGS sequence"/>
</dbReference>
<evidence type="ECO:0000313" key="8">
    <source>
        <dbReference type="Proteomes" id="UP000272662"/>
    </source>
</evidence>
<reference evidence="1" key="1">
    <citation type="journal article" date="2018" name="Genome Biol.">
        <title>SKESA: strategic k-mer extension for scrupulous assemblies.</title>
        <authorList>
            <person name="Souvorov A."/>
            <person name="Agarwala R."/>
            <person name="Lipman D.J."/>
        </authorList>
    </citation>
    <scope>NUCLEOTIDE SEQUENCE [LARGE SCALE GENOMIC DNA]</scope>
    <source>
        <strain evidence="1">AMC_487</strain>
    </source>
</reference>
<accession>A0A0P7MTR7</accession>
<evidence type="ECO:0000313" key="5">
    <source>
        <dbReference type="EMBL" id="VED32269.1"/>
    </source>
</evidence>
<dbReference type="Proteomes" id="UP000845800">
    <property type="component" value="Unassembled WGS sequence"/>
</dbReference>
<dbReference type="EMBL" id="RRVG01000020">
    <property type="protein sequence ID" value="RRL45499.1"/>
    <property type="molecule type" value="Genomic_DNA"/>
</dbReference>
<protein>
    <submittedName>
        <fullName evidence="1">Uncharacterized protein</fullName>
    </submittedName>
</protein>
<evidence type="ECO:0000313" key="3">
    <source>
        <dbReference type="EMBL" id="STJ08692.1"/>
    </source>
</evidence>
<evidence type="ECO:0000313" key="4">
    <source>
        <dbReference type="EMBL" id="VED09119.1"/>
    </source>
</evidence>
<evidence type="ECO:0000313" key="1">
    <source>
        <dbReference type="EMBL" id="HAI5332696.1"/>
    </source>
</evidence>
<reference evidence="3 6" key="2">
    <citation type="submission" date="2018-06" db="EMBL/GenBank/DDBJ databases">
        <authorList>
            <consortium name="Pathogen Informatics"/>
            <person name="Doyle S."/>
        </authorList>
    </citation>
    <scope>NUCLEOTIDE SEQUENCE [LARGE SCALE GENOMIC DNA]</scope>
    <source>
        <strain evidence="3 6">NCTC9077</strain>
    </source>
</reference>
<dbReference type="AlphaFoldDB" id="A0A0P7MTR7"/>
<reference evidence="1" key="5">
    <citation type="submission" date="2020-03" db="EMBL/GenBank/DDBJ databases">
        <authorList>
            <consortium name="NCBI Pathogen Detection Project"/>
        </authorList>
    </citation>
    <scope>NUCLEOTIDE SEQUENCE</scope>
    <source>
        <strain evidence="1">AMC_487</strain>
    </source>
</reference>
<evidence type="ECO:0000313" key="7">
    <source>
        <dbReference type="Proteomes" id="UP000271797"/>
    </source>
</evidence>
<dbReference type="Proteomes" id="UP000254495">
    <property type="component" value="Unassembled WGS sequence"/>
</dbReference>
<dbReference type="Proteomes" id="UP000277930">
    <property type="component" value="Chromosome 1"/>
</dbReference>
<dbReference type="EMBL" id="UGCU01000001">
    <property type="protein sequence ID" value="STJ08692.1"/>
    <property type="molecule type" value="Genomic_DNA"/>
</dbReference>
<dbReference type="OMA" id="CINKHID"/>
<dbReference type="RefSeq" id="WP_000345505.1">
    <property type="nucleotide sequence ID" value="NZ_AP022222.1"/>
</dbReference>